<comment type="pathway">
    <text evidence="1">Cofactor biosynthesis; adenosylcobalamin biosynthesis.</text>
</comment>
<evidence type="ECO:0000256" key="1">
    <source>
        <dbReference type="ARBA" id="ARBA00004953"/>
    </source>
</evidence>
<dbReference type="EMBL" id="CP007142">
    <property type="protein sequence ID" value="AJQ92167.1"/>
    <property type="molecule type" value="Genomic_DNA"/>
</dbReference>
<dbReference type="AlphaFoldDB" id="A0A0C5VCF0"/>
<evidence type="ECO:0000256" key="3">
    <source>
        <dbReference type="ARBA" id="ARBA00023002"/>
    </source>
</evidence>
<accession>A0A0C5VCF0</accession>
<dbReference type="PATRIC" id="fig|1445510.3.peg.107"/>
<organism evidence="4 5">
    <name type="scientific">Gynuella sunshinyii YC6258</name>
    <dbReference type="NCBI Taxonomy" id="1445510"/>
    <lineage>
        <taxon>Bacteria</taxon>
        <taxon>Pseudomonadati</taxon>
        <taxon>Pseudomonadota</taxon>
        <taxon>Gammaproteobacteria</taxon>
        <taxon>Oceanospirillales</taxon>
        <taxon>Saccharospirillaceae</taxon>
        <taxon>Gynuella</taxon>
    </lineage>
</organism>
<dbReference type="GO" id="GO:0009236">
    <property type="term" value="P:cobalamin biosynthetic process"/>
    <property type="evidence" value="ECO:0007669"/>
    <property type="project" value="UniProtKB-UniPathway"/>
</dbReference>
<sequence>MTASLLILGGTADARRLATRLSAQGIRLIYSVAGLVRKPDLDCDIVSGGFRQFGGLSAVIRRRHITAVLDATHPYAERMSRQALLSTRECGIPCWRLQRPAWQPQPGDDWQEYPDWSALLPALADKRSVFLSAGQLPLESLETLACYRHCGQQQLLRTAVAPVPALPEAMQWVKAIGPFGLEEERQLLQQHRIDAIVSKNSGGDATVAKLTAARQLGIPVLMLKRPWLPPADREFFQPDEAYTFVSHWCIQ</sequence>
<evidence type="ECO:0000313" key="4">
    <source>
        <dbReference type="EMBL" id="AJQ92167.1"/>
    </source>
</evidence>
<dbReference type="Proteomes" id="UP000032266">
    <property type="component" value="Chromosome"/>
</dbReference>
<dbReference type="RefSeq" id="WP_044615312.1">
    <property type="nucleotide sequence ID" value="NZ_CP007142.1"/>
</dbReference>
<keyword evidence="3 4" id="KW-0560">Oxidoreductase</keyword>
<dbReference type="EC" id="1.3.1.54" evidence="4"/>
<name>A0A0C5VCF0_9GAMM</name>
<dbReference type="PANTHER" id="PTHR36925">
    <property type="entry name" value="COBALT-PRECORRIN-6A REDUCTASE"/>
    <property type="match status" value="1"/>
</dbReference>
<evidence type="ECO:0000313" key="5">
    <source>
        <dbReference type="Proteomes" id="UP000032266"/>
    </source>
</evidence>
<keyword evidence="5" id="KW-1185">Reference proteome</keyword>
<dbReference type="GO" id="GO:0016994">
    <property type="term" value="F:precorrin-6A reductase activity"/>
    <property type="evidence" value="ECO:0007669"/>
    <property type="project" value="UniProtKB-EC"/>
</dbReference>
<protein>
    <submittedName>
        <fullName evidence="4">Precorrin-6x reductase</fullName>
        <ecNumber evidence="4">1.3.1.54</ecNumber>
    </submittedName>
</protein>
<dbReference type="OrthoDB" id="5183775at2"/>
<dbReference type="HOGENOM" id="CLU_068627_1_1_6"/>
<reference evidence="4 5" key="1">
    <citation type="submission" date="2014-01" db="EMBL/GenBank/DDBJ databases">
        <title>Full genme sequencing of cellulolytic bacterium Gynuella sunshinyii YC6258T gen. nov., sp. nov.</title>
        <authorList>
            <person name="Khan H."/>
            <person name="Chung E.J."/>
            <person name="Chung Y.R."/>
        </authorList>
    </citation>
    <scope>NUCLEOTIDE SEQUENCE [LARGE SCALE GENOMIC DNA]</scope>
    <source>
        <strain evidence="4 5">YC6258</strain>
    </source>
</reference>
<proteinExistence type="predicted"/>
<dbReference type="InterPro" id="IPR003723">
    <property type="entry name" value="Precorrin-6x_reduct"/>
</dbReference>
<dbReference type="KEGG" id="gsn:YC6258_00111"/>
<dbReference type="PROSITE" id="PS51014">
    <property type="entry name" value="COBK_CBIJ"/>
    <property type="match status" value="1"/>
</dbReference>
<dbReference type="UniPathway" id="UPA00148"/>
<evidence type="ECO:0000256" key="2">
    <source>
        <dbReference type="ARBA" id="ARBA00022573"/>
    </source>
</evidence>
<keyword evidence="2" id="KW-0169">Cobalamin biosynthesis</keyword>
<dbReference type="PANTHER" id="PTHR36925:SF1">
    <property type="entry name" value="COBALT-PRECORRIN-6A REDUCTASE"/>
    <property type="match status" value="1"/>
</dbReference>
<dbReference type="STRING" id="1445510.YC6258_00111"/>
<gene>
    <name evidence="4" type="ORF">YC6258_00111</name>
</gene>
<dbReference type="Pfam" id="PF02571">
    <property type="entry name" value="CbiJ"/>
    <property type="match status" value="1"/>
</dbReference>